<keyword evidence="4" id="KW-1185">Reference proteome</keyword>
<dbReference type="PANTHER" id="PTHR30388">
    <property type="entry name" value="ALDEHYDE OXIDOREDUCTASE MOLYBDENUM COFACTOR ASSEMBLY PROTEIN"/>
    <property type="match status" value="1"/>
</dbReference>
<dbReference type="Pfam" id="PF02625">
    <property type="entry name" value="XdhC_CoxI"/>
    <property type="match status" value="1"/>
</dbReference>
<evidence type="ECO:0000259" key="1">
    <source>
        <dbReference type="Pfam" id="PF02625"/>
    </source>
</evidence>
<feature type="domain" description="XdhC- CoxI" evidence="1">
    <location>
        <begin position="12"/>
        <end position="76"/>
    </location>
</feature>
<evidence type="ECO:0000313" key="4">
    <source>
        <dbReference type="Proteomes" id="UP001317742"/>
    </source>
</evidence>
<dbReference type="EMBL" id="AP026709">
    <property type="protein sequence ID" value="BDQ37156.1"/>
    <property type="molecule type" value="Genomic_DNA"/>
</dbReference>
<proteinExistence type="predicted"/>
<dbReference type="InterPro" id="IPR036291">
    <property type="entry name" value="NAD(P)-bd_dom_sf"/>
</dbReference>
<protein>
    <recommendedName>
        <fullName evidence="5">XdhC/CoxI family protein</fullName>
    </recommendedName>
</protein>
<dbReference type="SUPFAM" id="SSF51735">
    <property type="entry name" value="NAD(P)-binding Rossmann-fold domains"/>
    <property type="match status" value="1"/>
</dbReference>
<dbReference type="Gene3D" id="3.40.50.720">
    <property type="entry name" value="NAD(P)-binding Rossmann-like Domain"/>
    <property type="match status" value="1"/>
</dbReference>
<dbReference type="InterPro" id="IPR052698">
    <property type="entry name" value="MoCofactor_Util/Proc"/>
</dbReference>
<reference evidence="3 4" key="1">
    <citation type="submission" date="2022-08" db="EMBL/GenBank/DDBJ databases">
        <title>Genome Sequence of the sulphate-reducing bacterium, Pseudodesulfovibrio sp. SYK.</title>
        <authorList>
            <person name="Kondo R."/>
            <person name="Kataoka T."/>
        </authorList>
    </citation>
    <scope>NUCLEOTIDE SEQUENCE [LARGE SCALE GENOMIC DNA]</scope>
    <source>
        <strain evidence="3 4">SYK</strain>
    </source>
</reference>
<feature type="domain" description="XdhC Rossmann" evidence="2">
    <location>
        <begin position="179"/>
        <end position="318"/>
    </location>
</feature>
<evidence type="ECO:0008006" key="5">
    <source>
        <dbReference type="Google" id="ProtNLM"/>
    </source>
</evidence>
<dbReference type="Pfam" id="PF13478">
    <property type="entry name" value="XdhC_C"/>
    <property type="match status" value="1"/>
</dbReference>
<accession>A0ABM8B066</accession>
<dbReference type="RefSeq" id="WP_281763015.1">
    <property type="nucleotide sequence ID" value="NZ_AP026709.1"/>
</dbReference>
<evidence type="ECO:0000313" key="3">
    <source>
        <dbReference type="EMBL" id="BDQ37156.1"/>
    </source>
</evidence>
<dbReference type="InterPro" id="IPR027051">
    <property type="entry name" value="XdhC_Rossmann_dom"/>
</dbReference>
<sequence>MQNVFASIMEALEKGQSVVRVSVMKSNGSTPRSAGAVMAVFEDGSTAGTIGGGSVENASHMAAKKMQPGTSTIREFDLTNADAANLGMVCGGNMTVLLDSLLPDDANITLIKKMLAHWQAGEHRLLVTSLSTSGTVTNREIFPLGGTFPDTVRTPMTTETPDSIQFVEPVHIPETVHFIGAGHVANATAKLAAFVGFRVVVVDDREEFANAVRYPEASEIRVEKSLTKCLPESLDKNDFIVIMTRGHMHDRDVLAQALRTKAGYIGMIGSKKKKAAVYKSLLESGYTQTALDAVHCPIGLTIDADTPEEIAISIMGELIQSRKQS</sequence>
<dbReference type="NCBIfam" id="NF045664">
    <property type="entry name" value="XdhC_rel_AOR"/>
    <property type="match status" value="1"/>
</dbReference>
<dbReference type="PANTHER" id="PTHR30388:SF6">
    <property type="entry name" value="XANTHINE DEHYDROGENASE SUBUNIT A-RELATED"/>
    <property type="match status" value="1"/>
</dbReference>
<dbReference type="Proteomes" id="UP001317742">
    <property type="component" value="Chromosome"/>
</dbReference>
<name>A0ABM8B066_9BACT</name>
<dbReference type="InterPro" id="IPR003777">
    <property type="entry name" value="XdhC_CoxI"/>
</dbReference>
<organism evidence="3 4">
    <name type="scientific">Pseudodesulfovibrio nedwellii</name>
    <dbReference type="NCBI Taxonomy" id="2973072"/>
    <lineage>
        <taxon>Bacteria</taxon>
        <taxon>Pseudomonadati</taxon>
        <taxon>Thermodesulfobacteriota</taxon>
        <taxon>Desulfovibrionia</taxon>
        <taxon>Desulfovibrionales</taxon>
        <taxon>Desulfovibrionaceae</taxon>
    </lineage>
</organism>
<gene>
    <name evidence="3" type="ORF">SYK_15160</name>
</gene>
<evidence type="ECO:0000259" key="2">
    <source>
        <dbReference type="Pfam" id="PF13478"/>
    </source>
</evidence>